<gene>
    <name evidence="3" type="ORF">URODEC1_LOCUS69013</name>
</gene>
<name>A0ABC9C0N3_9POAL</name>
<dbReference type="SUPFAM" id="SSF52047">
    <property type="entry name" value="RNI-like"/>
    <property type="match status" value="1"/>
</dbReference>
<proteinExistence type="predicted"/>
<dbReference type="Gene3D" id="3.80.10.10">
    <property type="entry name" value="Ribonuclease Inhibitor"/>
    <property type="match status" value="1"/>
</dbReference>
<dbReference type="InterPro" id="IPR032675">
    <property type="entry name" value="LRR_dom_sf"/>
</dbReference>
<reference evidence="4" key="1">
    <citation type="submission" date="2024-06" db="EMBL/GenBank/DDBJ databases">
        <authorList>
            <person name="Ryan C."/>
        </authorList>
    </citation>
    <scope>NUCLEOTIDE SEQUENCE [LARGE SCALE GENOMIC DNA]</scope>
</reference>
<evidence type="ECO:0000259" key="2">
    <source>
        <dbReference type="Pfam" id="PF23622"/>
    </source>
</evidence>
<evidence type="ECO:0008006" key="5">
    <source>
        <dbReference type="Google" id="ProtNLM"/>
    </source>
</evidence>
<dbReference type="SUPFAM" id="SSF81383">
    <property type="entry name" value="F-box domain"/>
    <property type="match status" value="1"/>
</dbReference>
<dbReference type="Pfam" id="PF23622">
    <property type="entry name" value="LRR_At1g61320_AtMIF1"/>
    <property type="match status" value="1"/>
</dbReference>
<reference evidence="3 4" key="2">
    <citation type="submission" date="2024-10" db="EMBL/GenBank/DDBJ databases">
        <authorList>
            <person name="Ryan C."/>
        </authorList>
    </citation>
    <scope>NUCLEOTIDE SEQUENCE [LARGE SCALE GENOMIC DNA]</scope>
</reference>
<dbReference type="InterPro" id="IPR053197">
    <property type="entry name" value="F-box_SCFL_complex_component"/>
</dbReference>
<dbReference type="Pfam" id="PF00646">
    <property type="entry name" value="F-box"/>
    <property type="match status" value="1"/>
</dbReference>
<dbReference type="Gene3D" id="1.20.1280.50">
    <property type="match status" value="1"/>
</dbReference>
<sequence>MDTGDRISGLPNELHHHIQSFLPARDAVHTCVLSPKWRHLWASARRLNVDTKGFTSQRSFVKFVSALLLSRDCTPLDSFWLDADGPGIFLENFRETAYQWICHALRSNVEELGIRDHDRDNALDEDGPEAFRLDHCPFTSSCLKRLHLCGVCVDKCFLKNLFSCCPALEDLDMMNCVILATEFSSATLKKLSIGFDRFPELIEYGHTDIVINMPRLVSLHIGALVRAMLSLVDVQSLVTASIYLDTDKITFADGCSIITAPSNVTNLEFMIPYYERKQHSLQSNMQLCQVVFTNLTTLSLSDWCLHDNCKALFYLLEHSPNLEKLTLKMANHRCYAYFDSPCIAADDDSPCQEIASFNCEKLKKIEIFNQKDDKAVGMLVTILLTKISSPPEISIKPSPRYGWVDDLDRWTEYGR</sequence>
<accession>A0ABC9C0N3</accession>
<feature type="domain" description="At1g61320/AtMIF1 LRR" evidence="2">
    <location>
        <begin position="141"/>
        <end position="386"/>
    </location>
</feature>
<dbReference type="CDD" id="cd22160">
    <property type="entry name" value="F-box_AtFBL13-like"/>
    <property type="match status" value="1"/>
</dbReference>
<feature type="domain" description="F-box" evidence="1">
    <location>
        <begin position="7"/>
        <end position="45"/>
    </location>
</feature>
<dbReference type="PANTHER" id="PTHR34223">
    <property type="entry name" value="OS11G0201299 PROTEIN"/>
    <property type="match status" value="1"/>
</dbReference>
<dbReference type="InterPro" id="IPR055357">
    <property type="entry name" value="LRR_At1g61320_AtMIF1"/>
</dbReference>
<dbReference type="Proteomes" id="UP001497457">
    <property type="component" value="Chromosome 27b"/>
</dbReference>
<dbReference type="InterPro" id="IPR036047">
    <property type="entry name" value="F-box-like_dom_sf"/>
</dbReference>
<dbReference type="AlphaFoldDB" id="A0ABC9C0N3"/>
<evidence type="ECO:0000259" key="1">
    <source>
        <dbReference type="Pfam" id="PF00646"/>
    </source>
</evidence>
<keyword evidence="4" id="KW-1185">Reference proteome</keyword>
<dbReference type="InterPro" id="IPR053781">
    <property type="entry name" value="F-box_AtFBL13-like"/>
</dbReference>
<dbReference type="InterPro" id="IPR001810">
    <property type="entry name" value="F-box_dom"/>
</dbReference>
<protein>
    <recommendedName>
        <fullName evidence="5">F-box domain-containing protein</fullName>
    </recommendedName>
</protein>
<dbReference type="PANTHER" id="PTHR34223:SF66">
    <property type="entry name" value="F-BOX DOMAIN-CONTAINING PROTEIN"/>
    <property type="match status" value="1"/>
</dbReference>
<evidence type="ECO:0000313" key="3">
    <source>
        <dbReference type="EMBL" id="CAL5008473.1"/>
    </source>
</evidence>
<dbReference type="EMBL" id="OZ075137">
    <property type="protein sequence ID" value="CAL5008473.1"/>
    <property type="molecule type" value="Genomic_DNA"/>
</dbReference>
<evidence type="ECO:0000313" key="4">
    <source>
        <dbReference type="Proteomes" id="UP001497457"/>
    </source>
</evidence>
<organism evidence="3 4">
    <name type="scientific">Urochloa decumbens</name>
    <dbReference type="NCBI Taxonomy" id="240449"/>
    <lineage>
        <taxon>Eukaryota</taxon>
        <taxon>Viridiplantae</taxon>
        <taxon>Streptophyta</taxon>
        <taxon>Embryophyta</taxon>
        <taxon>Tracheophyta</taxon>
        <taxon>Spermatophyta</taxon>
        <taxon>Magnoliopsida</taxon>
        <taxon>Liliopsida</taxon>
        <taxon>Poales</taxon>
        <taxon>Poaceae</taxon>
        <taxon>PACMAD clade</taxon>
        <taxon>Panicoideae</taxon>
        <taxon>Panicodae</taxon>
        <taxon>Paniceae</taxon>
        <taxon>Melinidinae</taxon>
        <taxon>Urochloa</taxon>
    </lineage>
</organism>